<feature type="domain" description="ChsH2 C-terminal OB-fold" evidence="1">
    <location>
        <begin position="56"/>
        <end position="110"/>
    </location>
</feature>
<name>A0A844WD14_9RHOB</name>
<dbReference type="InterPro" id="IPR012340">
    <property type="entry name" value="NA-bd_OB-fold"/>
</dbReference>
<dbReference type="InterPro" id="IPR002878">
    <property type="entry name" value="ChsH2_C"/>
</dbReference>
<evidence type="ECO:0000313" key="3">
    <source>
        <dbReference type="EMBL" id="MWB78212.1"/>
    </source>
</evidence>
<dbReference type="InterPro" id="IPR052513">
    <property type="entry name" value="Thioester_dehydratase-like"/>
</dbReference>
<gene>
    <name evidence="3" type="ORF">GLS40_09265</name>
</gene>
<organism evidence="3 4">
    <name type="scientific">Pseudooceanicola pacificus</name>
    <dbReference type="NCBI Taxonomy" id="2676438"/>
    <lineage>
        <taxon>Bacteria</taxon>
        <taxon>Pseudomonadati</taxon>
        <taxon>Pseudomonadota</taxon>
        <taxon>Alphaproteobacteria</taxon>
        <taxon>Rhodobacterales</taxon>
        <taxon>Paracoccaceae</taxon>
        <taxon>Pseudooceanicola</taxon>
    </lineage>
</organism>
<dbReference type="Gene3D" id="6.10.30.10">
    <property type="match status" value="1"/>
</dbReference>
<dbReference type="Pfam" id="PF01796">
    <property type="entry name" value="OB_ChsH2_C"/>
    <property type="match status" value="1"/>
</dbReference>
<dbReference type="RefSeq" id="WP_160382477.1">
    <property type="nucleotide sequence ID" value="NZ_WNXQ01000004.1"/>
</dbReference>
<keyword evidence="4" id="KW-1185">Reference proteome</keyword>
<dbReference type="Proteomes" id="UP000443843">
    <property type="component" value="Unassembled WGS sequence"/>
</dbReference>
<dbReference type="InterPro" id="IPR022002">
    <property type="entry name" value="ChsH2_Znr"/>
</dbReference>
<dbReference type="AlphaFoldDB" id="A0A844WD14"/>
<keyword evidence="3" id="KW-0238">DNA-binding</keyword>
<evidence type="ECO:0000259" key="2">
    <source>
        <dbReference type="Pfam" id="PF12172"/>
    </source>
</evidence>
<protein>
    <submittedName>
        <fullName evidence="3">DNA-binding protein</fullName>
    </submittedName>
</protein>
<evidence type="ECO:0000313" key="4">
    <source>
        <dbReference type="Proteomes" id="UP000443843"/>
    </source>
</evidence>
<dbReference type="EMBL" id="WNXQ01000004">
    <property type="protein sequence ID" value="MWB78212.1"/>
    <property type="molecule type" value="Genomic_DNA"/>
</dbReference>
<dbReference type="PANTHER" id="PTHR34075">
    <property type="entry name" value="BLR3430 PROTEIN"/>
    <property type="match status" value="1"/>
</dbReference>
<reference evidence="3 4" key="1">
    <citation type="submission" date="2019-11" db="EMBL/GenBank/DDBJ databases">
        <title>Pseudooceanicola pacifica sp. nov., isolated from deep-sea sediment of the Pacific Ocean.</title>
        <authorList>
            <person name="Lyu L."/>
        </authorList>
    </citation>
    <scope>NUCLEOTIDE SEQUENCE [LARGE SCALE GENOMIC DNA]</scope>
    <source>
        <strain evidence="3 4">216_PA32_1</strain>
    </source>
</reference>
<evidence type="ECO:0000259" key="1">
    <source>
        <dbReference type="Pfam" id="PF01796"/>
    </source>
</evidence>
<accession>A0A844WD14</accession>
<dbReference type="PANTHER" id="PTHR34075:SF5">
    <property type="entry name" value="BLR3430 PROTEIN"/>
    <property type="match status" value="1"/>
</dbReference>
<sequence>MKDGDTTRPARDAAPQWQTEDGALMIAECRDCGEPHYYPRVLCPFCGSENVAFKACSGRGRIYAVSVFRRADPPYALAYVELEEGPRMMTNIVDCDLDAIAIDDAVTVLFADRDGIPTPMFTPAAP</sequence>
<feature type="domain" description="ChsH2 rubredoxin-like zinc ribbon" evidence="2">
    <location>
        <begin position="20"/>
        <end position="51"/>
    </location>
</feature>
<comment type="caution">
    <text evidence="3">The sequence shown here is derived from an EMBL/GenBank/DDBJ whole genome shotgun (WGS) entry which is preliminary data.</text>
</comment>
<dbReference type="GO" id="GO:0003677">
    <property type="term" value="F:DNA binding"/>
    <property type="evidence" value="ECO:0007669"/>
    <property type="project" value="UniProtKB-KW"/>
</dbReference>
<proteinExistence type="predicted"/>
<dbReference type="SUPFAM" id="SSF50249">
    <property type="entry name" value="Nucleic acid-binding proteins"/>
    <property type="match status" value="1"/>
</dbReference>
<dbReference type="Pfam" id="PF12172">
    <property type="entry name" value="zf-ChsH2"/>
    <property type="match status" value="1"/>
</dbReference>